<accession>A0ABN2J0X9</accession>
<proteinExistence type="predicted"/>
<protein>
    <recommendedName>
        <fullName evidence="3">Excreted virulence factor EspC (Type VII ESX diderm)</fullName>
    </recommendedName>
</protein>
<sequence>MADLVVDTDLIEETASNLDVVAREFDDADRYAQTVANAVGDETLADAINAFADDWKERRSTMQESIANLAELTGAVASEFRGLDRDLAASLEGES</sequence>
<dbReference type="RefSeq" id="WP_344246255.1">
    <property type="nucleotide sequence ID" value="NZ_BAAAPM010000003.1"/>
</dbReference>
<evidence type="ECO:0000313" key="2">
    <source>
        <dbReference type="Proteomes" id="UP001501138"/>
    </source>
</evidence>
<name>A0ABN2J0X9_9MICO</name>
<comment type="caution">
    <text evidence="1">The sequence shown here is derived from an EMBL/GenBank/DDBJ whole genome shotgun (WGS) entry which is preliminary data.</text>
</comment>
<dbReference type="Proteomes" id="UP001501138">
    <property type="component" value="Unassembled WGS sequence"/>
</dbReference>
<organism evidence="1 2">
    <name type="scientific">Isoptericola hypogeus</name>
    <dbReference type="NCBI Taxonomy" id="300179"/>
    <lineage>
        <taxon>Bacteria</taxon>
        <taxon>Bacillati</taxon>
        <taxon>Actinomycetota</taxon>
        <taxon>Actinomycetes</taxon>
        <taxon>Micrococcales</taxon>
        <taxon>Promicromonosporaceae</taxon>
        <taxon>Isoptericola</taxon>
    </lineage>
</organism>
<evidence type="ECO:0000313" key="1">
    <source>
        <dbReference type="EMBL" id="GAA1715792.1"/>
    </source>
</evidence>
<gene>
    <name evidence="1" type="ORF">GCM10009809_09930</name>
</gene>
<reference evidence="1 2" key="1">
    <citation type="journal article" date="2019" name="Int. J. Syst. Evol. Microbiol.">
        <title>The Global Catalogue of Microorganisms (GCM) 10K type strain sequencing project: providing services to taxonomists for standard genome sequencing and annotation.</title>
        <authorList>
            <consortium name="The Broad Institute Genomics Platform"/>
            <consortium name="The Broad Institute Genome Sequencing Center for Infectious Disease"/>
            <person name="Wu L."/>
            <person name="Ma J."/>
        </authorList>
    </citation>
    <scope>NUCLEOTIDE SEQUENCE [LARGE SCALE GENOMIC DNA]</scope>
    <source>
        <strain evidence="1 2">JCM 15589</strain>
    </source>
</reference>
<keyword evidence="2" id="KW-1185">Reference proteome</keyword>
<evidence type="ECO:0008006" key="3">
    <source>
        <dbReference type="Google" id="ProtNLM"/>
    </source>
</evidence>
<dbReference type="EMBL" id="BAAAPM010000003">
    <property type="protein sequence ID" value="GAA1715792.1"/>
    <property type="molecule type" value="Genomic_DNA"/>
</dbReference>